<gene>
    <name evidence="8" type="ORF">ABIE04_002930</name>
</gene>
<feature type="domain" description="G" evidence="7">
    <location>
        <begin position="92"/>
        <end position="203"/>
    </location>
</feature>
<evidence type="ECO:0000256" key="2">
    <source>
        <dbReference type="ARBA" id="ARBA00022692"/>
    </source>
</evidence>
<evidence type="ECO:0000256" key="1">
    <source>
        <dbReference type="ARBA" id="ARBA00004141"/>
    </source>
</evidence>
<comment type="subcellular location">
    <subcellularLocation>
        <location evidence="1">Membrane</location>
        <topology evidence="1">Multi-pass membrane protein</topology>
    </subcellularLocation>
</comment>
<comment type="caution">
    <text evidence="8">The sequence shown here is derived from an EMBL/GenBank/DDBJ whole genome shotgun (WGS) entry which is preliminary data.</text>
</comment>
<dbReference type="Pfam" id="PF05128">
    <property type="entry name" value="DUF697"/>
    <property type="match status" value="1"/>
</dbReference>
<dbReference type="RefSeq" id="WP_354551766.1">
    <property type="nucleotide sequence ID" value="NZ_JBEPSD010000003.1"/>
</dbReference>
<keyword evidence="4 6" id="KW-0472">Membrane</keyword>
<dbReference type="PANTHER" id="PTHR42714:SF6">
    <property type="entry name" value="TRANSLATION INITIATION FACTOR IF-2"/>
    <property type="match status" value="1"/>
</dbReference>
<reference evidence="8 9" key="1">
    <citation type="submission" date="2024-06" db="EMBL/GenBank/DDBJ databases">
        <title>Sorghum-associated microbial communities from plants grown in Nebraska, USA.</title>
        <authorList>
            <person name="Schachtman D."/>
        </authorList>
    </citation>
    <scope>NUCLEOTIDE SEQUENCE [LARGE SCALE GENOMIC DNA]</scope>
    <source>
        <strain evidence="8 9">1757</strain>
    </source>
</reference>
<accession>A0ABV2PZS6</accession>
<feature type="transmembrane region" description="Helical" evidence="6">
    <location>
        <begin position="365"/>
        <end position="383"/>
    </location>
</feature>
<dbReference type="InterPro" id="IPR027417">
    <property type="entry name" value="P-loop_NTPase"/>
</dbReference>
<evidence type="ECO:0000256" key="6">
    <source>
        <dbReference type="SAM" id="Phobius"/>
    </source>
</evidence>
<dbReference type="InterPro" id="IPR006073">
    <property type="entry name" value="GTP-bd"/>
</dbReference>
<dbReference type="Pfam" id="PF01926">
    <property type="entry name" value="MMR_HSR1"/>
    <property type="match status" value="1"/>
</dbReference>
<dbReference type="InterPro" id="IPR021147">
    <property type="entry name" value="DUF697"/>
</dbReference>
<keyword evidence="2 6" id="KW-0812">Transmembrane</keyword>
<dbReference type="Proteomes" id="UP001549251">
    <property type="component" value="Unassembled WGS sequence"/>
</dbReference>
<sequence length="469" mass="50033">MASDTLWQRLRGWIKPDMIRPGGIKPDGIRPDPTGRTVTPPLRDTAGSTRVADSLRALLDDPTIPAAVRSELAGDFARIEAMLDKLERGELHVAVFGRVSAGKSALGNALLGREAFTVGVLHGTTTDAEHAMLDEAQHDGLVLIDTPGINELDGEARERLAFEVAEVSDLVVFVCDGDLTREELDALKTLAATQRPLLLALNKADRYGRDELDSLLQHLRLRVAGLVRAEDVLAVAAHPAAQRVVEVDARGHEQVREQARLPDVAALRERLLAIAAREGKTLSAINAGLYAGRLTDQVSTRIAQTRQAVAAKLIRQYCLAKGVAVALNPIPVADLLAAAGLDAAMVVQLSRVYGLPLTRAESGRLVAVISAQLAALMGAIWGMQLVASALKGMSAGLSVVVTAAAQGALGWYATVLIGRAAERYLIAGKSWGEAGAKRAVANIVANLDRDSILREAREEILKRLKARRA</sequence>
<evidence type="ECO:0000259" key="7">
    <source>
        <dbReference type="Pfam" id="PF01926"/>
    </source>
</evidence>
<keyword evidence="3 6" id="KW-1133">Transmembrane helix</keyword>
<dbReference type="Gene3D" id="3.40.50.300">
    <property type="entry name" value="P-loop containing nucleotide triphosphate hydrolases"/>
    <property type="match status" value="1"/>
</dbReference>
<evidence type="ECO:0000256" key="3">
    <source>
        <dbReference type="ARBA" id="ARBA00022989"/>
    </source>
</evidence>
<evidence type="ECO:0000256" key="4">
    <source>
        <dbReference type="ARBA" id="ARBA00023136"/>
    </source>
</evidence>
<dbReference type="SUPFAM" id="SSF52540">
    <property type="entry name" value="P-loop containing nucleoside triphosphate hydrolases"/>
    <property type="match status" value="1"/>
</dbReference>
<dbReference type="CDD" id="cd00880">
    <property type="entry name" value="Era_like"/>
    <property type="match status" value="1"/>
</dbReference>
<organism evidence="8 9">
    <name type="scientific">Rhodanobacter soli</name>
    <dbReference type="NCBI Taxonomy" id="590609"/>
    <lineage>
        <taxon>Bacteria</taxon>
        <taxon>Pseudomonadati</taxon>
        <taxon>Pseudomonadota</taxon>
        <taxon>Gammaproteobacteria</taxon>
        <taxon>Lysobacterales</taxon>
        <taxon>Rhodanobacteraceae</taxon>
        <taxon>Rhodanobacter</taxon>
    </lineage>
</organism>
<keyword evidence="9" id="KW-1185">Reference proteome</keyword>
<evidence type="ECO:0000313" key="8">
    <source>
        <dbReference type="EMBL" id="MET4570551.1"/>
    </source>
</evidence>
<evidence type="ECO:0000313" key="9">
    <source>
        <dbReference type="Proteomes" id="UP001549251"/>
    </source>
</evidence>
<feature type="transmembrane region" description="Helical" evidence="6">
    <location>
        <begin position="395"/>
        <end position="417"/>
    </location>
</feature>
<dbReference type="EMBL" id="JBEPSD010000003">
    <property type="protein sequence ID" value="MET4570551.1"/>
    <property type="molecule type" value="Genomic_DNA"/>
</dbReference>
<dbReference type="PANTHER" id="PTHR42714">
    <property type="entry name" value="TRNA MODIFICATION GTPASE GTPBP3"/>
    <property type="match status" value="1"/>
</dbReference>
<evidence type="ECO:0000256" key="5">
    <source>
        <dbReference type="SAM" id="MobiDB-lite"/>
    </source>
</evidence>
<proteinExistence type="predicted"/>
<protein>
    <submittedName>
        <fullName evidence="8">GTP-binding protein Era</fullName>
    </submittedName>
</protein>
<feature type="region of interest" description="Disordered" evidence="5">
    <location>
        <begin position="21"/>
        <end position="46"/>
    </location>
</feature>
<name>A0ABV2PZS6_9GAMM</name>